<reference evidence="1" key="1">
    <citation type="submission" date="2021-08" db="EMBL/GenBank/DDBJ databases">
        <title>The first chromosome-level gecko genome reveals the dynamic sex chromosomes of Neotropical dwarf geckos (Sphaerodactylidae: Sphaerodactylus).</title>
        <authorList>
            <person name="Pinto B.J."/>
            <person name="Keating S.E."/>
            <person name="Gamble T."/>
        </authorList>
    </citation>
    <scope>NUCLEOTIDE SEQUENCE</scope>
    <source>
        <strain evidence="1">TG3544</strain>
    </source>
</reference>
<proteinExistence type="predicted"/>
<keyword evidence="2" id="KW-1185">Reference proteome</keyword>
<sequence>MCRAQTLYLLPTIFVVLGYGFYAQLTLPEALAFIEKKTKLLTETAETLTTDSAKIKANIRMVLEGLRELQGFQDISEEN</sequence>
<name>A0ACB8EMV0_9SAUR</name>
<dbReference type="Proteomes" id="UP000827872">
    <property type="component" value="Linkage Group LG03"/>
</dbReference>
<organism evidence="1 2">
    <name type="scientific">Sphaerodactylus townsendi</name>
    <dbReference type="NCBI Taxonomy" id="933632"/>
    <lineage>
        <taxon>Eukaryota</taxon>
        <taxon>Metazoa</taxon>
        <taxon>Chordata</taxon>
        <taxon>Craniata</taxon>
        <taxon>Vertebrata</taxon>
        <taxon>Euteleostomi</taxon>
        <taxon>Lepidosauria</taxon>
        <taxon>Squamata</taxon>
        <taxon>Bifurcata</taxon>
        <taxon>Gekkota</taxon>
        <taxon>Sphaerodactylidae</taxon>
        <taxon>Sphaerodactylus</taxon>
    </lineage>
</organism>
<accession>A0ACB8EMV0</accession>
<comment type="caution">
    <text evidence="1">The sequence shown here is derived from an EMBL/GenBank/DDBJ whole genome shotgun (WGS) entry which is preliminary data.</text>
</comment>
<protein>
    <submittedName>
        <fullName evidence="1">Uncharacterized protein</fullName>
    </submittedName>
</protein>
<dbReference type="EMBL" id="CM037616">
    <property type="protein sequence ID" value="KAH7993825.1"/>
    <property type="molecule type" value="Genomic_DNA"/>
</dbReference>
<gene>
    <name evidence="1" type="ORF">K3G42_032411</name>
</gene>
<evidence type="ECO:0000313" key="1">
    <source>
        <dbReference type="EMBL" id="KAH7993825.1"/>
    </source>
</evidence>
<evidence type="ECO:0000313" key="2">
    <source>
        <dbReference type="Proteomes" id="UP000827872"/>
    </source>
</evidence>